<evidence type="ECO:0000313" key="5">
    <source>
        <dbReference type="Proteomes" id="UP000224871"/>
    </source>
</evidence>
<dbReference type="AlphaFoldDB" id="A0A1N6N0C6"/>
<dbReference type="Proteomes" id="UP000196435">
    <property type="component" value="Unassembled WGS sequence"/>
</dbReference>
<dbReference type="Proteomes" id="UP000224871">
    <property type="component" value="Unassembled WGS sequence"/>
</dbReference>
<reference evidence="3" key="2">
    <citation type="submission" date="2016-12" db="EMBL/GenBank/DDBJ databases">
        <authorList>
            <person name="Song W.-J."/>
            <person name="Kurnit D.M."/>
        </authorList>
    </citation>
    <scope>NUCLEOTIDE SEQUENCE [LARGE SCALE GENOMIC DNA]</scope>
    <source>
        <strain evidence="3">HGB1681</strain>
    </source>
</reference>
<feature type="transmembrane region" description="Helical" evidence="1">
    <location>
        <begin position="20"/>
        <end position="41"/>
    </location>
</feature>
<protein>
    <submittedName>
        <fullName evidence="3">Uncharacterized protein</fullName>
    </submittedName>
</protein>
<accession>A0A1N6N0C6</accession>
<evidence type="ECO:0000313" key="3">
    <source>
        <dbReference type="EMBL" id="SIP74489.1"/>
    </source>
</evidence>
<keyword evidence="5" id="KW-1185">Reference proteome</keyword>
<dbReference type="EMBL" id="FTLG01000210">
    <property type="protein sequence ID" value="SIP74489.1"/>
    <property type="molecule type" value="Genomic_DNA"/>
</dbReference>
<keyword evidence="1" id="KW-1133">Transmembrane helix</keyword>
<evidence type="ECO:0000256" key="1">
    <source>
        <dbReference type="SAM" id="Phobius"/>
    </source>
</evidence>
<sequence>MGVDLLINLCMAVKENRVTGFLLCGFLIALNVLNLIALSVIRTGVQCHNFSASS</sequence>
<proteinExistence type="predicted"/>
<keyword evidence="1" id="KW-0472">Membrane</keyword>
<dbReference type="EMBL" id="NIBU01000006">
    <property type="protein sequence ID" value="PHM37682.1"/>
    <property type="molecule type" value="Genomic_DNA"/>
</dbReference>
<evidence type="ECO:0000313" key="4">
    <source>
        <dbReference type="Proteomes" id="UP000196435"/>
    </source>
</evidence>
<gene>
    <name evidence="2" type="ORF">Xinn_00779</name>
    <name evidence="3" type="ORF">XIS1_660014</name>
</gene>
<evidence type="ECO:0000313" key="2">
    <source>
        <dbReference type="EMBL" id="PHM37682.1"/>
    </source>
</evidence>
<reference evidence="2 5" key="3">
    <citation type="journal article" date="2017" name="Nat. Microbiol.">
        <title>Natural product diversity associated with the nematode symbionts Photorhabdus and Xenorhabdus.</title>
        <authorList>
            <person name="Tobias N.J."/>
            <person name="Wolff H."/>
            <person name="Djahanschiri B."/>
            <person name="Grundmann F."/>
            <person name="Kronenwerth M."/>
            <person name="Shi Y.M."/>
            <person name="Simonyi S."/>
            <person name="Grun P."/>
            <person name="Shapiro-Ilan D."/>
            <person name="Pidot S.J."/>
            <person name="Stinear T.P."/>
            <person name="Ebersberger I."/>
            <person name="Bode H.B."/>
        </authorList>
    </citation>
    <scope>NUCLEOTIDE SEQUENCE [LARGE SCALE GENOMIC DNA]</scope>
    <source>
        <strain evidence="2 5">DSM 16336</strain>
    </source>
</reference>
<reference evidence="4" key="1">
    <citation type="submission" date="2016-12" db="EMBL/GenBank/DDBJ databases">
        <authorList>
            <person name="Gaudriault S."/>
        </authorList>
    </citation>
    <scope>NUCLEOTIDE SEQUENCE [LARGE SCALE GENOMIC DNA]</scope>
    <source>
        <strain evidence="4">HGB1681 (deposited as PTA-6826 in the American Type Culture Collection)</strain>
    </source>
</reference>
<keyword evidence="1" id="KW-0812">Transmembrane</keyword>
<name>A0A1N6N0C6_9GAMM</name>
<organism evidence="3 4">
    <name type="scientific">Xenorhabdus innexi</name>
    <dbReference type="NCBI Taxonomy" id="290109"/>
    <lineage>
        <taxon>Bacteria</taxon>
        <taxon>Pseudomonadati</taxon>
        <taxon>Pseudomonadota</taxon>
        <taxon>Gammaproteobacteria</taxon>
        <taxon>Enterobacterales</taxon>
        <taxon>Morganellaceae</taxon>
        <taxon>Xenorhabdus</taxon>
    </lineage>
</organism>